<evidence type="ECO:0000256" key="1">
    <source>
        <dbReference type="RuleBase" id="RU000383"/>
    </source>
</evidence>
<dbReference type="PANTHER" id="PTHR15615:SF108">
    <property type="entry name" value="PROTEIN CNPPD1"/>
    <property type="match status" value="1"/>
</dbReference>
<evidence type="ECO:0000256" key="2">
    <source>
        <dbReference type="SAM" id="MobiDB-lite"/>
    </source>
</evidence>
<dbReference type="AlphaFoldDB" id="A0A067T0F5"/>
<dbReference type="Pfam" id="PF00134">
    <property type="entry name" value="Cyclin_N"/>
    <property type="match status" value="1"/>
</dbReference>
<protein>
    <recommendedName>
        <fullName evidence="3">Cyclin-like domain-containing protein</fullName>
    </recommendedName>
</protein>
<dbReference type="EMBL" id="KL142378">
    <property type="protein sequence ID" value="KDR76621.1"/>
    <property type="molecule type" value="Genomic_DNA"/>
</dbReference>
<comment type="similarity">
    <text evidence="1">Belongs to the cyclin family.</text>
</comment>
<dbReference type="STRING" id="685588.A0A067T0F5"/>
<name>A0A067T0F5_GALM3</name>
<feature type="region of interest" description="Disordered" evidence="2">
    <location>
        <begin position="197"/>
        <end position="241"/>
    </location>
</feature>
<dbReference type="GO" id="GO:0019901">
    <property type="term" value="F:protein kinase binding"/>
    <property type="evidence" value="ECO:0007669"/>
    <property type="project" value="InterPro"/>
</dbReference>
<dbReference type="GO" id="GO:0005634">
    <property type="term" value="C:nucleus"/>
    <property type="evidence" value="ECO:0007669"/>
    <property type="project" value="TreeGrafter"/>
</dbReference>
<sequence length="286" mass="32308">MSTTPCPGAPRQPPAGLSTAAPTTPEKDSYYGHEHTARLAARFITHLFACPEEPPASSPSHSQAKLPFFIAYALYRTKLHSAVTFTALLLLQRLKTRFPSARGSSGHRLFISAFMIASKVVCDDTYSNKSWCIVAQNMFTLREINQMEREMCSYLDWELWVDGKNLSNFTKAVTEDFGEDKDWRTYPAYPSSFVSKRAKPKETSFENNNARQASPHEDADGELGFPWHEEHSDVESEDSLPKSMDVRMFSNARNFSIRDTAINNAGGDITIHHHHHTHFHQESQIA</sequence>
<dbReference type="GO" id="GO:0016538">
    <property type="term" value="F:cyclin-dependent protein serine/threonine kinase regulator activity"/>
    <property type="evidence" value="ECO:0007669"/>
    <property type="project" value="TreeGrafter"/>
</dbReference>
<dbReference type="Proteomes" id="UP000027222">
    <property type="component" value="Unassembled WGS sequence"/>
</dbReference>
<dbReference type="InterPro" id="IPR013922">
    <property type="entry name" value="Cyclin_PHO80-like"/>
</dbReference>
<feature type="region of interest" description="Disordered" evidence="2">
    <location>
        <begin position="1"/>
        <end position="29"/>
    </location>
</feature>
<dbReference type="PANTHER" id="PTHR15615">
    <property type="match status" value="1"/>
</dbReference>
<feature type="domain" description="Cyclin-like" evidence="3">
    <location>
        <begin position="68"/>
        <end position="153"/>
    </location>
</feature>
<dbReference type="GO" id="GO:0000307">
    <property type="term" value="C:cyclin-dependent protein kinase holoenzyme complex"/>
    <property type="evidence" value="ECO:0007669"/>
    <property type="project" value="TreeGrafter"/>
</dbReference>
<reference evidence="5" key="1">
    <citation type="journal article" date="2014" name="Proc. Natl. Acad. Sci. U.S.A.">
        <title>Extensive sampling of basidiomycete genomes demonstrates inadequacy of the white-rot/brown-rot paradigm for wood decay fungi.</title>
        <authorList>
            <person name="Riley R."/>
            <person name="Salamov A.A."/>
            <person name="Brown D.W."/>
            <person name="Nagy L.G."/>
            <person name="Floudas D."/>
            <person name="Held B.W."/>
            <person name="Levasseur A."/>
            <person name="Lombard V."/>
            <person name="Morin E."/>
            <person name="Otillar R."/>
            <person name="Lindquist E.A."/>
            <person name="Sun H."/>
            <person name="LaButti K.M."/>
            <person name="Schmutz J."/>
            <person name="Jabbour D."/>
            <person name="Luo H."/>
            <person name="Baker S.E."/>
            <person name="Pisabarro A.G."/>
            <person name="Walton J.D."/>
            <person name="Blanchette R.A."/>
            <person name="Henrissat B."/>
            <person name="Martin F."/>
            <person name="Cullen D."/>
            <person name="Hibbett D.S."/>
            <person name="Grigoriev I.V."/>
        </authorList>
    </citation>
    <scope>NUCLEOTIDE SEQUENCE [LARGE SCALE GENOMIC DNA]</scope>
    <source>
        <strain evidence="5">CBS 339.88</strain>
    </source>
</reference>
<dbReference type="HOGENOM" id="CLU_084824_0_0_1"/>
<evidence type="ECO:0000259" key="3">
    <source>
        <dbReference type="SMART" id="SM00385"/>
    </source>
</evidence>
<dbReference type="CDD" id="cd20557">
    <property type="entry name" value="CYCLIN_ScPCL1-like"/>
    <property type="match status" value="1"/>
</dbReference>
<dbReference type="SUPFAM" id="SSF47954">
    <property type="entry name" value="Cyclin-like"/>
    <property type="match status" value="1"/>
</dbReference>
<evidence type="ECO:0000313" key="5">
    <source>
        <dbReference type="Proteomes" id="UP000027222"/>
    </source>
</evidence>
<gene>
    <name evidence="4" type="ORF">GALMADRAFT_452235</name>
</gene>
<dbReference type="Gene3D" id="1.10.472.10">
    <property type="entry name" value="Cyclin-like"/>
    <property type="match status" value="1"/>
</dbReference>
<organism evidence="4 5">
    <name type="scientific">Galerina marginata (strain CBS 339.88)</name>
    <dbReference type="NCBI Taxonomy" id="685588"/>
    <lineage>
        <taxon>Eukaryota</taxon>
        <taxon>Fungi</taxon>
        <taxon>Dikarya</taxon>
        <taxon>Basidiomycota</taxon>
        <taxon>Agaricomycotina</taxon>
        <taxon>Agaricomycetes</taxon>
        <taxon>Agaricomycetidae</taxon>
        <taxon>Agaricales</taxon>
        <taxon>Agaricineae</taxon>
        <taxon>Strophariaceae</taxon>
        <taxon>Galerina</taxon>
    </lineage>
</organism>
<keyword evidence="1" id="KW-0195">Cyclin</keyword>
<dbReference type="OrthoDB" id="244495at2759"/>
<proteinExistence type="inferred from homology"/>
<evidence type="ECO:0000313" key="4">
    <source>
        <dbReference type="EMBL" id="KDR76621.1"/>
    </source>
</evidence>
<dbReference type="InterPro" id="IPR013763">
    <property type="entry name" value="Cyclin-like_dom"/>
</dbReference>
<dbReference type="InterPro" id="IPR006671">
    <property type="entry name" value="Cyclin_N"/>
</dbReference>
<dbReference type="SMART" id="SM00385">
    <property type="entry name" value="CYCLIN"/>
    <property type="match status" value="1"/>
</dbReference>
<accession>A0A067T0F5</accession>
<dbReference type="InterPro" id="IPR036915">
    <property type="entry name" value="Cyclin-like_sf"/>
</dbReference>
<keyword evidence="5" id="KW-1185">Reference proteome</keyword>